<dbReference type="PROSITE" id="PS51257">
    <property type="entry name" value="PROKAR_LIPOPROTEIN"/>
    <property type="match status" value="1"/>
</dbReference>
<accession>A0A059G2Z2</accession>
<comment type="caution">
    <text evidence="2">The sequence shown here is derived from an EMBL/GenBank/DDBJ whole genome shotgun (WGS) entry which is preliminary data.</text>
</comment>
<organism evidence="2 3">
    <name type="scientific">Hyphomonas oceanitis SCH89</name>
    <dbReference type="NCBI Taxonomy" id="1280953"/>
    <lineage>
        <taxon>Bacteria</taxon>
        <taxon>Pseudomonadati</taxon>
        <taxon>Pseudomonadota</taxon>
        <taxon>Alphaproteobacteria</taxon>
        <taxon>Hyphomonadales</taxon>
        <taxon>Hyphomonadaceae</taxon>
        <taxon>Hyphomonas</taxon>
    </lineage>
</organism>
<dbReference type="EMBL" id="ARYL01000044">
    <property type="protein sequence ID" value="KDA00900.1"/>
    <property type="molecule type" value="Genomic_DNA"/>
</dbReference>
<evidence type="ECO:0000313" key="2">
    <source>
        <dbReference type="EMBL" id="KDA00900.1"/>
    </source>
</evidence>
<reference evidence="2 3" key="1">
    <citation type="journal article" date="2014" name="Antonie Van Leeuwenhoek">
        <title>Hyphomonas beringensis sp. nov. and Hyphomonas chukchiensis sp. nov., isolated from surface seawater of the Bering Sea and Chukchi Sea.</title>
        <authorList>
            <person name="Li C."/>
            <person name="Lai Q."/>
            <person name="Li G."/>
            <person name="Dong C."/>
            <person name="Wang J."/>
            <person name="Liao Y."/>
            <person name="Shao Z."/>
        </authorList>
    </citation>
    <scope>NUCLEOTIDE SEQUENCE [LARGE SCALE GENOMIC DNA]</scope>
    <source>
        <strain evidence="2 3">SCH89</strain>
    </source>
</reference>
<feature type="chain" id="PRO_5001573165" evidence="1">
    <location>
        <begin position="24"/>
        <end position="238"/>
    </location>
</feature>
<dbReference type="STRING" id="1280953.HOC_18259"/>
<keyword evidence="3" id="KW-1185">Reference proteome</keyword>
<dbReference type="SUPFAM" id="SSF117856">
    <property type="entry name" value="AF0104/ALDC/Ptd012-like"/>
    <property type="match status" value="1"/>
</dbReference>
<dbReference type="RefSeq" id="WP_035541231.1">
    <property type="nucleotide sequence ID" value="NZ_ARYL01000044.1"/>
</dbReference>
<dbReference type="PATRIC" id="fig|1280953.3.peg.3652"/>
<sequence length="238" mass="24716">MRRARYATILSFALISACKTPQAEPQASLPDACKSAITAYGSRAALKANPNMVAVNLAAVPTPATAIGYGPSSGYRAELTLVDGNWFIARATGADPVQVETVPGKDAGAVFFVSAAPEVWSARPVGTTITSMAGLESILAEAAAASDCPSSAIPFRLSGTITGAEWSVVGRPEGAKGQIKSGNVTLVGIYDPFDPDRYFMPSGQQLHVHLVSDDGTISGHLSSFSRFDDGVLSLPEQV</sequence>
<evidence type="ECO:0000256" key="1">
    <source>
        <dbReference type="SAM" id="SignalP"/>
    </source>
</evidence>
<dbReference type="OrthoDB" id="1524152at2"/>
<keyword evidence="1" id="KW-0732">Signal</keyword>
<proteinExistence type="predicted"/>
<feature type="signal peptide" evidence="1">
    <location>
        <begin position="1"/>
        <end position="23"/>
    </location>
</feature>
<dbReference type="eggNOG" id="COG3527">
    <property type="taxonomic scope" value="Bacteria"/>
</dbReference>
<evidence type="ECO:0000313" key="3">
    <source>
        <dbReference type="Proteomes" id="UP000024942"/>
    </source>
</evidence>
<protein>
    <submittedName>
        <fullName evidence="2">Alpha-acetolactate decarboxylase</fullName>
    </submittedName>
</protein>
<gene>
    <name evidence="2" type="ORF">HOC_18259</name>
</gene>
<name>A0A059G2Z2_9PROT</name>
<dbReference type="AlphaFoldDB" id="A0A059G2Z2"/>
<dbReference type="Proteomes" id="UP000024942">
    <property type="component" value="Unassembled WGS sequence"/>
</dbReference>